<keyword evidence="5" id="KW-0479">Metal-binding</keyword>
<dbReference type="GO" id="GO:0016787">
    <property type="term" value="F:hydrolase activity"/>
    <property type="evidence" value="ECO:0007669"/>
    <property type="project" value="UniProtKB-KW"/>
</dbReference>
<dbReference type="PANTHER" id="PTHR22930">
    <property type="match status" value="1"/>
</dbReference>
<evidence type="ECO:0000313" key="9">
    <source>
        <dbReference type="EMBL" id="KAK9887104.1"/>
    </source>
</evidence>
<keyword evidence="4" id="KW-0540">Nuclease</keyword>
<evidence type="ECO:0000256" key="3">
    <source>
        <dbReference type="ARBA" id="ARBA00006958"/>
    </source>
</evidence>
<keyword evidence="7" id="KW-0539">Nucleus</keyword>
<dbReference type="GO" id="GO:0004518">
    <property type="term" value="F:nuclease activity"/>
    <property type="evidence" value="ECO:0007669"/>
    <property type="project" value="UniProtKB-KW"/>
</dbReference>
<dbReference type="EMBL" id="JARQZJ010000104">
    <property type="protein sequence ID" value="KAK9887104.1"/>
    <property type="molecule type" value="Genomic_DNA"/>
</dbReference>
<proteinExistence type="inferred from homology"/>
<keyword evidence="10" id="KW-1185">Reference proteome</keyword>
<dbReference type="Pfam" id="PF13359">
    <property type="entry name" value="DDE_Tnp_4"/>
    <property type="match status" value="1"/>
</dbReference>
<evidence type="ECO:0000256" key="2">
    <source>
        <dbReference type="ARBA" id="ARBA00004123"/>
    </source>
</evidence>
<evidence type="ECO:0000256" key="6">
    <source>
        <dbReference type="ARBA" id="ARBA00022801"/>
    </source>
</evidence>
<dbReference type="GO" id="GO:0005634">
    <property type="term" value="C:nucleus"/>
    <property type="evidence" value="ECO:0007669"/>
    <property type="project" value="UniProtKB-SubCell"/>
</dbReference>
<comment type="caution">
    <text evidence="9">The sequence shown here is derived from an EMBL/GenBank/DDBJ whole genome shotgun (WGS) entry which is preliminary data.</text>
</comment>
<evidence type="ECO:0000313" key="10">
    <source>
        <dbReference type="Proteomes" id="UP001431783"/>
    </source>
</evidence>
<dbReference type="GO" id="GO:0046872">
    <property type="term" value="F:metal ion binding"/>
    <property type="evidence" value="ECO:0007669"/>
    <property type="project" value="UniProtKB-KW"/>
</dbReference>
<keyword evidence="6" id="KW-0378">Hydrolase</keyword>
<organism evidence="9 10">
    <name type="scientific">Henosepilachna vigintioctopunctata</name>
    <dbReference type="NCBI Taxonomy" id="420089"/>
    <lineage>
        <taxon>Eukaryota</taxon>
        <taxon>Metazoa</taxon>
        <taxon>Ecdysozoa</taxon>
        <taxon>Arthropoda</taxon>
        <taxon>Hexapoda</taxon>
        <taxon>Insecta</taxon>
        <taxon>Pterygota</taxon>
        <taxon>Neoptera</taxon>
        <taxon>Endopterygota</taxon>
        <taxon>Coleoptera</taxon>
        <taxon>Polyphaga</taxon>
        <taxon>Cucujiformia</taxon>
        <taxon>Coccinelloidea</taxon>
        <taxon>Coccinellidae</taxon>
        <taxon>Epilachninae</taxon>
        <taxon>Epilachnini</taxon>
        <taxon>Henosepilachna</taxon>
    </lineage>
</organism>
<protein>
    <recommendedName>
        <fullName evidence="8">DDE Tnp4 domain-containing protein</fullName>
    </recommendedName>
</protein>
<evidence type="ECO:0000259" key="8">
    <source>
        <dbReference type="Pfam" id="PF13359"/>
    </source>
</evidence>
<evidence type="ECO:0000256" key="5">
    <source>
        <dbReference type="ARBA" id="ARBA00022723"/>
    </source>
</evidence>
<comment type="subcellular location">
    <subcellularLocation>
        <location evidence="2">Nucleus</location>
    </subcellularLocation>
</comment>
<name>A0AAW1UVF4_9CUCU</name>
<reference evidence="9 10" key="1">
    <citation type="submission" date="2023-03" db="EMBL/GenBank/DDBJ databases">
        <title>Genome insight into feeding habits of ladybird beetles.</title>
        <authorList>
            <person name="Li H.-S."/>
            <person name="Huang Y.-H."/>
            <person name="Pang H."/>
        </authorList>
    </citation>
    <scope>NUCLEOTIDE SEQUENCE [LARGE SCALE GENOMIC DNA]</scope>
    <source>
        <strain evidence="9">SYSU_2023b</strain>
        <tissue evidence="9">Whole body</tissue>
    </source>
</reference>
<dbReference type="PANTHER" id="PTHR22930:SF269">
    <property type="entry name" value="NUCLEASE HARBI1-LIKE PROTEIN"/>
    <property type="match status" value="1"/>
</dbReference>
<evidence type="ECO:0000256" key="1">
    <source>
        <dbReference type="ARBA" id="ARBA00001968"/>
    </source>
</evidence>
<feature type="domain" description="DDE Tnp4" evidence="8">
    <location>
        <begin position="144"/>
        <end position="310"/>
    </location>
</feature>
<comment type="similarity">
    <text evidence="3">Belongs to the HARBI1 family.</text>
</comment>
<dbReference type="AlphaFoldDB" id="A0AAW1UVF4"/>
<gene>
    <name evidence="9" type="ORF">WA026_020048</name>
</gene>
<accession>A0AAW1UVF4</accession>
<dbReference type="InterPro" id="IPR045249">
    <property type="entry name" value="HARBI1-like"/>
</dbReference>
<sequence>MWIHEINSKMLTFGEFHHLFPDLLSDEKKFFKYFRMSPNKFSELLALIRPDKEKRNTTFRPAISSEERLGTCLRFLATGDSFVTISFSYRQGEKSVRRIVYDTCDAIWKRLSPIYMAPPKEENWQMIEQEFSSRWNFPNCVGAIDGKHIVINKPFHSGSLYYNYIGFCSTVLMAVVDANFKFAMIDVGGYGKNSDGSIFSTCNFGKRFREGTLQIPNDKILPGTHETMPYVLVGDEAFPLQRNLMRPYPGVELSNNEEKKIFNYRLSRARNPSEDAFGILMKIFRLYQRRLELKHTNVNKVVLATCCLHNFLKWNQPHLLAEVIEIEKCDTRQENGALQNLRNIGGAFGGSAYAVREKFKDYFCSPNGSVEWQSGVICKGKQNTDASQLQDNG</sequence>
<evidence type="ECO:0000256" key="7">
    <source>
        <dbReference type="ARBA" id="ARBA00023242"/>
    </source>
</evidence>
<dbReference type="InterPro" id="IPR027806">
    <property type="entry name" value="HARBI1_dom"/>
</dbReference>
<comment type="cofactor">
    <cofactor evidence="1">
        <name>a divalent metal cation</name>
        <dbReference type="ChEBI" id="CHEBI:60240"/>
    </cofactor>
</comment>
<dbReference type="Proteomes" id="UP001431783">
    <property type="component" value="Unassembled WGS sequence"/>
</dbReference>
<evidence type="ECO:0000256" key="4">
    <source>
        <dbReference type="ARBA" id="ARBA00022722"/>
    </source>
</evidence>